<evidence type="ECO:0000256" key="3">
    <source>
        <dbReference type="ARBA" id="ARBA00022737"/>
    </source>
</evidence>
<dbReference type="GO" id="GO:0030036">
    <property type="term" value="P:actin cytoskeleton organization"/>
    <property type="evidence" value="ECO:0007669"/>
    <property type="project" value="TreeGrafter"/>
</dbReference>
<evidence type="ECO:0000313" key="10">
    <source>
        <dbReference type="EMBL" id="KAJ2783313.1"/>
    </source>
</evidence>
<organism evidence="10 11">
    <name type="scientific">Coemansia javaensis</name>
    <dbReference type="NCBI Taxonomy" id="2761396"/>
    <lineage>
        <taxon>Eukaryota</taxon>
        <taxon>Fungi</taxon>
        <taxon>Fungi incertae sedis</taxon>
        <taxon>Zoopagomycota</taxon>
        <taxon>Kickxellomycotina</taxon>
        <taxon>Kickxellomycetes</taxon>
        <taxon>Kickxellales</taxon>
        <taxon>Kickxellaceae</taxon>
        <taxon>Coemansia</taxon>
    </lineage>
</organism>
<dbReference type="GO" id="GO:0005634">
    <property type="term" value="C:nucleus"/>
    <property type="evidence" value="ECO:0007669"/>
    <property type="project" value="UniProtKB-SubCell"/>
</dbReference>
<feature type="domain" description="LIM zinc-binding" evidence="9">
    <location>
        <begin position="319"/>
        <end position="379"/>
    </location>
</feature>
<comment type="subcellular location">
    <subcellularLocation>
        <location evidence="1">Nucleus</location>
    </subcellularLocation>
</comment>
<dbReference type="PROSITE" id="PS00478">
    <property type="entry name" value="LIM_DOMAIN_1"/>
    <property type="match status" value="3"/>
</dbReference>
<dbReference type="SMART" id="SM00132">
    <property type="entry name" value="LIM"/>
    <property type="match status" value="3"/>
</dbReference>
<keyword evidence="2 7" id="KW-0479">Metal-binding</keyword>
<comment type="caution">
    <text evidence="10">The sequence shown here is derived from an EMBL/GenBank/DDBJ whole genome shotgun (WGS) entry which is preliminary data.</text>
</comment>
<keyword evidence="3" id="KW-0677">Repeat</keyword>
<sequence>MAFVPQAPRCPRCGKSVYAAEEIIGPEGPWHRACFRCRACACRLEITTMVERNSDVYCKACFRRGAEPAADGAGPPANAQPEARYEPARQQTPPPRAAGHVGYGGGGGPSPSSVFSSGRRGFSMPAAKDICPRCAKPIYHAEKVVGPGGPWHRACFKCKQCGTTLSSTKLTEHEGEAFCQTCYTKLFSPRGYNIGGSTEPLPPRASAASPLHGRASANAPSSLSPLQRRDAPDPLSPPSPSRRAWDAPGSSSANPFASAAVAAASAAVGARGISPRAVRLGQPPPPPPQPDPSPTRLSFGRPYKPKPVPGLGAAAAPPDICPRCGGTIYAAEQGIAAGRKYHRRCIKCKACEASISSLQIADRDGDIYCKQCYAKNFGPKGFRPSLGTSINDY</sequence>
<dbReference type="FunFam" id="2.10.110.10:FF:000001">
    <property type="entry name" value="Cysteine and glycine-rich protein 1"/>
    <property type="match status" value="3"/>
</dbReference>
<dbReference type="CDD" id="cd09326">
    <property type="entry name" value="LIM_CRP_like"/>
    <property type="match status" value="3"/>
</dbReference>
<dbReference type="GO" id="GO:0046872">
    <property type="term" value="F:metal ion binding"/>
    <property type="evidence" value="ECO:0007669"/>
    <property type="project" value="UniProtKB-KW"/>
</dbReference>
<protein>
    <submittedName>
        <fullName evidence="10">Cysteine and glycine-rich protein</fullName>
    </submittedName>
</protein>
<feature type="region of interest" description="Disordered" evidence="8">
    <location>
        <begin position="194"/>
        <end position="252"/>
    </location>
</feature>
<evidence type="ECO:0000256" key="2">
    <source>
        <dbReference type="ARBA" id="ARBA00022723"/>
    </source>
</evidence>
<dbReference type="PANTHER" id="PTHR24215:SF35">
    <property type="entry name" value="MUSCLE LIM PROTEIN MLP84B"/>
    <property type="match status" value="1"/>
</dbReference>
<accession>A0A9W8HH32</accession>
<dbReference type="SUPFAM" id="SSF57716">
    <property type="entry name" value="Glucocorticoid receptor-like (DNA-binding domain)"/>
    <property type="match status" value="6"/>
</dbReference>
<keyword evidence="6" id="KW-0539">Nucleus</keyword>
<evidence type="ECO:0000256" key="4">
    <source>
        <dbReference type="ARBA" id="ARBA00022833"/>
    </source>
</evidence>
<feature type="compositionally biased region" description="Low complexity" evidence="8">
    <location>
        <begin position="67"/>
        <end position="79"/>
    </location>
</feature>
<keyword evidence="4 7" id="KW-0862">Zinc</keyword>
<dbReference type="Pfam" id="PF00412">
    <property type="entry name" value="LIM"/>
    <property type="match status" value="3"/>
</dbReference>
<dbReference type="OrthoDB" id="8062037at2759"/>
<feature type="compositionally biased region" description="Pro residues" evidence="8">
    <location>
        <begin position="282"/>
        <end position="293"/>
    </location>
</feature>
<evidence type="ECO:0000256" key="5">
    <source>
        <dbReference type="ARBA" id="ARBA00023038"/>
    </source>
</evidence>
<feature type="compositionally biased region" description="Low complexity" evidence="8">
    <location>
        <begin position="110"/>
        <end position="119"/>
    </location>
</feature>
<dbReference type="GO" id="GO:0005737">
    <property type="term" value="C:cytoplasm"/>
    <property type="evidence" value="ECO:0007669"/>
    <property type="project" value="TreeGrafter"/>
</dbReference>
<evidence type="ECO:0000256" key="8">
    <source>
        <dbReference type="SAM" id="MobiDB-lite"/>
    </source>
</evidence>
<evidence type="ECO:0000259" key="9">
    <source>
        <dbReference type="PROSITE" id="PS50023"/>
    </source>
</evidence>
<keyword evidence="11" id="KW-1185">Reference proteome</keyword>
<dbReference type="Gene3D" id="2.10.110.10">
    <property type="entry name" value="Cysteine Rich Protein"/>
    <property type="match status" value="3"/>
</dbReference>
<feature type="region of interest" description="Disordered" evidence="8">
    <location>
        <begin position="66"/>
        <end position="119"/>
    </location>
</feature>
<keyword evidence="5 7" id="KW-0440">LIM domain</keyword>
<gene>
    <name evidence="10" type="primary">mlp-1</name>
    <name evidence="10" type="ORF">H4R18_001759</name>
</gene>
<evidence type="ECO:0000256" key="7">
    <source>
        <dbReference type="PROSITE-ProRule" id="PRU00125"/>
    </source>
</evidence>
<feature type="domain" description="LIM zinc-binding" evidence="9">
    <location>
        <begin position="8"/>
        <end position="68"/>
    </location>
</feature>
<reference evidence="10" key="1">
    <citation type="submission" date="2022-07" db="EMBL/GenBank/DDBJ databases">
        <title>Phylogenomic reconstructions and comparative analyses of Kickxellomycotina fungi.</title>
        <authorList>
            <person name="Reynolds N.K."/>
            <person name="Stajich J.E."/>
            <person name="Barry K."/>
            <person name="Grigoriev I.V."/>
            <person name="Crous P."/>
            <person name="Smith M.E."/>
        </authorList>
    </citation>
    <scope>NUCLEOTIDE SEQUENCE</scope>
    <source>
        <strain evidence="10">NBRC 105414</strain>
    </source>
</reference>
<evidence type="ECO:0000256" key="1">
    <source>
        <dbReference type="ARBA" id="ARBA00004123"/>
    </source>
</evidence>
<dbReference type="InterPro" id="IPR001781">
    <property type="entry name" value="Znf_LIM"/>
</dbReference>
<dbReference type="PROSITE" id="PS50023">
    <property type="entry name" value="LIM_DOMAIN_2"/>
    <property type="match status" value="3"/>
</dbReference>
<evidence type="ECO:0000256" key="6">
    <source>
        <dbReference type="ARBA" id="ARBA00023242"/>
    </source>
</evidence>
<dbReference type="AlphaFoldDB" id="A0A9W8HH32"/>
<evidence type="ECO:0000313" key="11">
    <source>
        <dbReference type="Proteomes" id="UP001140217"/>
    </source>
</evidence>
<feature type="region of interest" description="Disordered" evidence="8">
    <location>
        <begin position="276"/>
        <end position="311"/>
    </location>
</feature>
<dbReference type="EMBL" id="JANBUL010000050">
    <property type="protein sequence ID" value="KAJ2783313.1"/>
    <property type="molecule type" value="Genomic_DNA"/>
</dbReference>
<feature type="domain" description="LIM zinc-binding" evidence="9">
    <location>
        <begin position="129"/>
        <end position="189"/>
    </location>
</feature>
<proteinExistence type="predicted"/>
<feature type="compositionally biased region" description="Low complexity" evidence="8">
    <location>
        <begin position="204"/>
        <end position="226"/>
    </location>
</feature>
<dbReference type="Proteomes" id="UP001140217">
    <property type="component" value="Unassembled WGS sequence"/>
</dbReference>
<dbReference type="PANTHER" id="PTHR24215">
    <property type="entry name" value="RHO-GTPASE-ACTIVATING PROTEIN LRG1"/>
    <property type="match status" value="1"/>
</dbReference>
<name>A0A9W8HH32_9FUNG</name>